<dbReference type="Proteomes" id="UP000050827">
    <property type="component" value="Unassembled WGS sequence"/>
</dbReference>
<dbReference type="InterPro" id="IPR013217">
    <property type="entry name" value="Methyltransf_12"/>
</dbReference>
<dbReference type="STRING" id="346185.AAY42_11365"/>
<dbReference type="CDD" id="cd02440">
    <property type="entry name" value="AdoMet_MTases"/>
    <property type="match status" value="1"/>
</dbReference>
<evidence type="ECO:0000313" key="3">
    <source>
        <dbReference type="Proteomes" id="UP000050827"/>
    </source>
</evidence>
<evidence type="ECO:0000259" key="1">
    <source>
        <dbReference type="Pfam" id="PF08242"/>
    </source>
</evidence>
<dbReference type="RefSeq" id="WP_055395264.1">
    <property type="nucleotide sequence ID" value="NZ_LCTZ01000002.1"/>
</dbReference>
<accession>A0A0Q0XN07</accession>
<evidence type="ECO:0000313" key="2">
    <source>
        <dbReference type="EMBL" id="KQC30400.1"/>
    </source>
</evidence>
<protein>
    <recommendedName>
        <fullName evidence="1">Methyltransferase type 12 domain-containing protein</fullName>
    </recommendedName>
</protein>
<keyword evidence="3" id="KW-1185">Reference proteome</keyword>
<reference evidence="2 3" key="1">
    <citation type="submission" date="2015-04" db="EMBL/GenBank/DDBJ databases">
        <title>Complete genome of flavobacterium.</title>
        <authorList>
            <person name="Kwon Y.M."/>
            <person name="Kim S.-J."/>
        </authorList>
    </citation>
    <scope>NUCLEOTIDE SEQUENCE [LARGE SCALE GENOMIC DNA]</scope>
    <source>
        <strain evidence="2 3">DK169</strain>
    </source>
</reference>
<dbReference type="Gene3D" id="3.40.50.150">
    <property type="entry name" value="Vaccinia Virus protein VP39"/>
    <property type="match status" value="1"/>
</dbReference>
<organism evidence="2 3">
    <name type="scientific">Flagellimonas eckloniae</name>
    <dbReference type="NCBI Taxonomy" id="346185"/>
    <lineage>
        <taxon>Bacteria</taxon>
        <taxon>Pseudomonadati</taxon>
        <taxon>Bacteroidota</taxon>
        <taxon>Flavobacteriia</taxon>
        <taxon>Flavobacteriales</taxon>
        <taxon>Flavobacteriaceae</taxon>
        <taxon>Flagellimonas</taxon>
    </lineage>
</organism>
<feature type="domain" description="Methyltransferase type 12" evidence="1">
    <location>
        <begin position="47"/>
        <end position="141"/>
    </location>
</feature>
<dbReference type="InterPro" id="IPR029063">
    <property type="entry name" value="SAM-dependent_MTases_sf"/>
</dbReference>
<dbReference type="EMBL" id="LCTZ01000002">
    <property type="protein sequence ID" value="KQC30400.1"/>
    <property type="molecule type" value="Genomic_DNA"/>
</dbReference>
<dbReference type="AlphaFoldDB" id="A0A0Q0XN07"/>
<comment type="caution">
    <text evidence="2">The sequence shown here is derived from an EMBL/GenBank/DDBJ whole genome shotgun (WGS) entry which is preliminary data.</text>
</comment>
<dbReference type="OrthoDB" id="9789123at2"/>
<dbReference type="PANTHER" id="PTHR43861">
    <property type="entry name" value="TRANS-ACONITATE 2-METHYLTRANSFERASE-RELATED"/>
    <property type="match status" value="1"/>
</dbReference>
<proteinExistence type="predicted"/>
<name>A0A0Q0XN07_9FLAO</name>
<dbReference type="Pfam" id="PF08242">
    <property type="entry name" value="Methyltransf_12"/>
    <property type="match status" value="1"/>
</dbReference>
<sequence length="224" mass="25759">MKKNIAIFEGNRANNYDDFAAKWIPNYDYYIDMLPKLLNHTDEKNALIVGCSTGNEMKALAQSSEDWSLTGVDPSPEMIALAKEKLRAFSTIELFTGKLEHFKNTTFFNAATLSLVLHFIKYPKDKLALLQQVEKRLKPGSPFIIMGIFGNGEQLRTNLEVLELLLENTVAQKEIDERFTRIKKELHRTSEEELKKLLVRAGFKPPTRFFQTSIYSAWITHKID</sequence>
<dbReference type="SUPFAM" id="SSF53335">
    <property type="entry name" value="S-adenosyl-L-methionine-dependent methyltransferases"/>
    <property type="match status" value="1"/>
</dbReference>
<gene>
    <name evidence="2" type="ORF">AAY42_11365</name>
</gene>